<evidence type="ECO:0000256" key="1">
    <source>
        <dbReference type="SAM" id="Phobius"/>
    </source>
</evidence>
<dbReference type="Pfam" id="PF06100">
    <property type="entry name" value="MCRA"/>
    <property type="match status" value="1"/>
</dbReference>
<dbReference type="AlphaFoldDB" id="A0A9K3GKN6"/>
<dbReference type="InterPro" id="IPR010354">
    <property type="entry name" value="Oleate_hydratase"/>
</dbReference>
<dbReference type="GO" id="GO:0050151">
    <property type="term" value="F:oleate hydratase activity"/>
    <property type="evidence" value="ECO:0007669"/>
    <property type="project" value="InterPro"/>
</dbReference>
<sequence length="101" mass="10569">MNKQVVVETVKTAVSATSAYIADMDTGMKTSVAAAAVATSCLLGAAIVKHNKGTKAVWKWKGPASERHAYFVGGGLGSLSGAAYLIRDCGYKGENIHIHCR</sequence>
<dbReference type="InterPro" id="IPR036188">
    <property type="entry name" value="FAD/NAD-bd_sf"/>
</dbReference>
<reference evidence="2 3" key="1">
    <citation type="journal article" date="2018" name="PLoS ONE">
        <title>The draft genome of Kipferlia bialata reveals reductive genome evolution in fornicate parasites.</title>
        <authorList>
            <person name="Tanifuji G."/>
            <person name="Takabayashi S."/>
            <person name="Kume K."/>
            <person name="Takagi M."/>
            <person name="Nakayama T."/>
            <person name="Kamikawa R."/>
            <person name="Inagaki Y."/>
            <person name="Hashimoto T."/>
        </authorList>
    </citation>
    <scope>NUCLEOTIDE SEQUENCE [LARGE SCALE GENOMIC DNA]</scope>
    <source>
        <strain evidence="2">NY0173</strain>
    </source>
</reference>
<evidence type="ECO:0000313" key="2">
    <source>
        <dbReference type="EMBL" id="GIQ86367.1"/>
    </source>
</evidence>
<gene>
    <name evidence="2" type="ORF">KIPB_008213</name>
</gene>
<keyword evidence="1" id="KW-0472">Membrane</keyword>
<comment type="caution">
    <text evidence="2">The sequence shown here is derived from an EMBL/GenBank/DDBJ whole genome shotgun (WGS) entry which is preliminary data.</text>
</comment>
<protein>
    <submittedName>
        <fullName evidence="2">Oleate hydratase</fullName>
    </submittedName>
</protein>
<feature type="transmembrane region" description="Helical" evidence="1">
    <location>
        <begin position="69"/>
        <end position="86"/>
    </location>
</feature>
<name>A0A9K3GKN6_9EUKA</name>
<keyword evidence="1" id="KW-0812">Transmembrane</keyword>
<organism evidence="2 3">
    <name type="scientific">Kipferlia bialata</name>
    <dbReference type="NCBI Taxonomy" id="797122"/>
    <lineage>
        <taxon>Eukaryota</taxon>
        <taxon>Metamonada</taxon>
        <taxon>Carpediemonas-like organisms</taxon>
        <taxon>Kipferlia</taxon>
    </lineage>
</organism>
<dbReference type="EMBL" id="BDIP01002488">
    <property type="protein sequence ID" value="GIQ86367.1"/>
    <property type="molecule type" value="Genomic_DNA"/>
</dbReference>
<dbReference type="Proteomes" id="UP000265618">
    <property type="component" value="Unassembled WGS sequence"/>
</dbReference>
<dbReference type="Gene3D" id="3.50.50.60">
    <property type="entry name" value="FAD/NAD(P)-binding domain"/>
    <property type="match status" value="1"/>
</dbReference>
<keyword evidence="1" id="KW-1133">Transmembrane helix</keyword>
<accession>A0A9K3GKN6</accession>
<evidence type="ECO:0000313" key="3">
    <source>
        <dbReference type="Proteomes" id="UP000265618"/>
    </source>
</evidence>
<dbReference type="GO" id="GO:0071949">
    <property type="term" value="F:FAD binding"/>
    <property type="evidence" value="ECO:0007669"/>
    <property type="project" value="InterPro"/>
</dbReference>
<dbReference type="GO" id="GO:0006631">
    <property type="term" value="P:fatty acid metabolic process"/>
    <property type="evidence" value="ECO:0007669"/>
    <property type="project" value="InterPro"/>
</dbReference>
<feature type="transmembrane region" description="Helical" evidence="1">
    <location>
        <begin position="30"/>
        <end position="48"/>
    </location>
</feature>
<keyword evidence="3" id="KW-1185">Reference proteome</keyword>
<proteinExistence type="predicted"/>